<dbReference type="Pfam" id="PF13420">
    <property type="entry name" value="Acetyltransf_4"/>
    <property type="match status" value="1"/>
</dbReference>
<dbReference type="Gene3D" id="3.40.630.30">
    <property type="match status" value="1"/>
</dbReference>
<sequence length="162" mass="17985">MIRPATPDDAAAVVAIYNHYVATTSISFEERAVTPDEMAQRIGDVLAGGLPWLVHERDGRVTGYAYATKWRARSAYRFSAETSVYLRHGQGGQGIGKALYTALLDELRRRGIHMAIGGIAQPNPASVALHESLGFEKVAHFKQVGRKFERWVDVGYWELRLG</sequence>
<comment type="caution">
    <text evidence="4">The sequence shown here is derived from an EMBL/GenBank/DDBJ whole genome shotgun (WGS) entry which is preliminary data.</text>
</comment>
<dbReference type="Proteomes" id="UP000666369">
    <property type="component" value="Unassembled WGS sequence"/>
</dbReference>
<dbReference type="EMBL" id="JAADJT010000021">
    <property type="protein sequence ID" value="NGZ88361.1"/>
    <property type="molecule type" value="Genomic_DNA"/>
</dbReference>
<dbReference type="InterPro" id="IPR016181">
    <property type="entry name" value="Acyl_CoA_acyltransferase"/>
</dbReference>
<evidence type="ECO:0000256" key="2">
    <source>
        <dbReference type="ARBA" id="ARBA00023315"/>
    </source>
</evidence>
<dbReference type="NCBIfam" id="NF040504">
    <property type="entry name" value="resist_ArsN1b"/>
    <property type="match status" value="1"/>
</dbReference>
<evidence type="ECO:0000313" key="5">
    <source>
        <dbReference type="Proteomes" id="UP000666369"/>
    </source>
</evidence>
<accession>A0ABX0FUH7</accession>
<evidence type="ECO:0000259" key="3">
    <source>
        <dbReference type="PROSITE" id="PS51186"/>
    </source>
</evidence>
<keyword evidence="1" id="KW-0808">Transferase</keyword>
<dbReference type="PANTHER" id="PTHR43072:SF23">
    <property type="entry name" value="UPF0039 PROTEIN C11D3.02C"/>
    <property type="match status" value="1"/>
</dbReference>
<dbReference type="CDD" id="cd04301">
    <property type="entry name" value="NAT_SF"/>
    <property type="match status" value="1"/>
</dbReference>
<dbReference type="PROSITE" id="PS51186">
    <property type="entry name" value="GNAT"/>
    <property type="match status" value="1"/>
</dbReference>
<organism evidence="4 5">
    <name type="scientific">Duganella aceris</name>
    <dbReference type="NCBI Taxonomy" id="2703883"/>
    <lineage>
        <taxon>Bacteria</taxon>
        <taxon>Pseudomonadati</taxon>
        <taxon>Pseudomonadota</taxon>
        <taxon>Betaproteobacteria</taxon>
        <taxon>Burkholderiales</taxon>
        <taxon>Oxalobacteraceae</taxon>
        <taxon>Telluria group</taxon>
        <taxon>Duganella</taxon>
    </lineage>
</organism>
<dbReference type="InterPro" id="IPR000182">
    <property type="entry name" value="GNAT_dom"/>
</dbReference>
<reference evidence="5" key="2">
    <citation type="submission" date="2023-07" db="EMBL/GenBank/DDBJ databases">
        <title>Duganella aceri sp. nov., isolated from tree sap.</title>
        <authorList>
            <person name="Kim I.S."/>
        </authorList>
    </citation>
    <scope>NUCLEOTIDE SEQUENCE [LARGE SCALE GENOMIC DNA]</scope>
    <source>
        <strain evidence="5">SAP-35</strain>
    </source>
</reference>
<gene>
    <name evidence="4" type="ORF">GW587_29415</name>
</gene>
<keyword evidence="2" id="KW-0012">Acyltransferase</keyword>
<keyword evidence="5" id="KW-1185">Reference proteome</keyword>
<dbReference type="RefSeq" id="WP_166108479.1">
    <property type="nucleotide sequence ID" value="NZ_JAADJT010000021.1"/>
</dbReference>
<proteinExistence type="predicted"/>
<evidence type="ECO:0000256" key="1">
    <source>
        <dbReference type="ARBA" id="ARBA00022679"/>
    </source>
</evidence>
<reference evidence="4 5" key="1">
    <citation type="submission" date="2020-01" db="EMBL/GenBank/DDBJ databases">
        <authorList>
            <person name="Lee S.D."/>
        </authorList>
    </citation>
    <scope>NUCLEOTIDE SEQUENCE [LARGE SCALE GENOMIC DNA]</scope>
    <source>
        <strain evidence="4 5">SAP-35</strain>
    </source>
</reference>
<name>A0ABX0FUH7_9BURK</name>
<dbReference type="PANTHER" id="PTHR43072">
    <property type="entry name" value="N-ACETYLTRANSFERASE"/>
    <property type="match status" value="1"/>
</dbReference>
<protein>
    <submittedName>
        <fullName evidence="4">N-acetyltransferase</fullName>
    </submittedName>
</protein>
<dbReference type="SUPFAM" id="SSF55729">
    <property type="entry name" value="Acyl-CoA N-acyltransferases (Nat)"/>
    <property type="match status" value="1"/>
</dbReference>
<evidence type="ECO:0000313" key="4">
    <source>
        <dbReference type="EMBL" id="NGZ88361.1"/>
    </source>
</evidence>
<feature type="domain" description="N-acetyltransferase" evidence="3">
    <location>
        <begin position="1"/>
        <end position="162"/>
    </location>
</feature>